<evidence type="ECO:0000256" key="1">
    <source>
        <dbReference type="SAM" id="Phobius"/>
    </source>
</evidence>
<feature type="transmembrane region" description="Helical" evidence="1">
    <location>
        <begin position="370"/>
        <end position="390"/>
    </location>
</feature>
<dbReference type="Proteomes" id="UP000193834">
    <property type="component" value="Unassembled WGS sequence"/>
</dbReference>
<feature type="transmembrane region" description="Helical" evidence="1">
    <location>
        <begin position="402"/>
        <end position="421"/>
    </location>
</feature>
<feature type="transmembrane region" description="Helical" evidence="1">
    <location>
        <begin position="12"/>
        <end position="31"/>
    </location>
</feature>
<feature type="transmembrane region" description="Helical" evidence="1">
    <location>
        <begin position="95"/>
        <end position="113"/>
    </location>
</feature>
<feature type="transmembrane region" description="Helical" evidence="1">
    <location>
        <begin position="51"/>
        <end position="68"/>
    </location>
</feature>
<organism evidence="2 3">
    <name type="scientific">Paenibacillus aquistagni</name>
    <dbReference type="NCBI Taxonomy" id="1852522"/>
    <lineage>
        <taxon>Bacteria</taxon>
        <taxon>Bacillati</taxon>
        <taxon>Bacillota</taxon>
        <taxon>Bacilli</taxon>
        <taxon>Bacillales</taxon>
        <taxon>Paenibacillaceae</taxon>
        <taxon>Paenibacillus</taxon>
    </lineage>
</organism>
<feature type="transmembrane region" description="Helical" evidence="1">
    <location>
        <begin position="481"/>
        <end position="504"/>
    </location>
</feature>
<reference evidence="2 3" key="1">
    <citation type="submission" date="2017-04" db="EMBL/GenBank/DDBJ databases">
        <authorList>
            <person name="Afonso C.L."/>
            <person name="Miller P.J."/>
            <person name="Scott M.A."/>
            <person name="Spackman E."/>
            <person name="Goraichik I."/>
            <person name="Dimitrov K.M."/>
            <person name="Suarez D.L."/>
            <person name="Swayne D.E."/>
        </authorList>
    </citation>
    <scope>NUCLEOTIDE SEQUENCE [LARGE SCALE GENOMIC DNA]</scope>
    <source>
        <strain evidence="2 3">11</strain>
    </source>
</reference>
<protein>
    <submittedName>
        <fullName evidence="2">Uncharacterized protein</fullName>
    </submittedName>
</protein>
<keyword evidence="1" id="KW-0812">Transmembrane</keyword>
<dbReference type="STRING" id="1852522.SAMN06295960_2861"/>
<feature type="transmembrane region" description="Helical" evidence="1">
    <location>
        <begin position="542"/>
        <end position="563"/>
    </location>
</feature>
<evidence type="ECO:0000313" key="2">
    <source>
        <dbReference type="EMBL" id="SMG46622.1"/>
    </source>
</evidence>
<dbReference type="OrthoDB" id="2603533at2"/>
<evidence type="ECO:0000313" key="3">
    <source>
        <dbReference type="Proteomes" id="UP000193834"/>
    </source>
</evidence>
<feature type="transmembrane region" description="Helical" evidence="1">
    <location>
        <begin position="293"/>
        <end position="314"/>
    </location>
</feature>
<keyword evidence="1" id="KW-0472">Membrane</keyword>
<feature type="transmembrane region" description="Helical" evidence="1">
    <location>
        <begin position="73"/>
        <end position="89"/>
    </location>
</feature>
<dbReference type="RefSeq" id="WP_085495049.1">
    <property type="nucleotide sequence ID" value="NZ_FXAZ01000003.1"/>
</dbReference>
<gene>
    <name evidence="2" type="ORF">SAMN06295960_2861</name>
</gene>
<feature type="transmembrane region" description="Helical" evidence="1">
    <location>
        <begin position="264"/>
        <end position="286"/>
    </location>
</feature>
<dbReference type="AlphaFoldDB" id="A0A1X7L006"/>
<feature type="transmembrane region" description="Helical" evidence="1">
    <location>
        <begin position="159"/>
        <end position="179"/>
    </location>
</feature>
<dbReference type="EMBL" id="FXAZ01000003">
    <property type="protein sequence ID" value="SMG46622.1"/>
    <property type="molecule type" value="Genomic_DNA"/>
</dbReference>
<feature type="transmembrane region" description="Helical" evidence="1">
    <location>
        <begin position="191"/>
        <end position="213"/>
    </location>
</feature>
<feature type="transmembrane region" description="Helical" evidence="1">
    <location>
        <begin position="516"/>
        <end position="536"/>
    </location>
</feature>
<name>A0A1X7L006_9BACL</name>
<feature type="transmembrane region" description="Helical" evidence="1">
    <location>
        <begin position="568"/>
        <end position="586"/>
    </location>
</feature>
<sequence length="850" mass="96823">MNDILKKEKKAIIFVLLATLFLSLVFQYSAIKNIIFKVYKWQIVQPETVNGIFEMSLISAAFVVLAIFAKKSWCTAGITIISVIFLYLHGVLPAVILGLLYFEAIISLGRFSLNLRNKKERNDKYLEFFLIGFLIWCFVSIVCSLLGKGSFNDLRIVTVLLFLLSFVNGFNMPFFIHLLKKFTQFNRWEKIPSLFLLTLILIQSGKANTLLAYEFDSIWYGLRPEAVLVGNESFYDNLGMVSYVHLYPKLFELFLIPLSNLGSYSYIIIINVIFYALLIYMMILMFRKLNQKTFISLFYTSLIATIPVVSNMASTAKTDMFSTFMIILSVYFFWNWIVFLGENGNRDSSLFWFSIISMVLSLGGKPTNILYVPFVVLGLLVYMLLNKSIFQLKGILKTKQYATRYTILFTLSILVLAGVYYRTYKIVGVPIYPTFGNIWEILGFRVQYPYALKNVGETAVSLDVNGFFSRWFHLLFDPQPYGHVIMLWIGNLLFFLILSLGLLCLIETKVELRKDILVLITPLCLVGGFYATVLPNGGDSNFYLVPLILGTVGVIHHLTPYLFRIKKILFISLVLFIPVQTLLMFVSHPSWSYGMSPIKIVGENNTERSKSNLFEYNGIAKIEGYLKNSGSMDKCIGLGDDYLLNQLSCRMETVNASASDYLGNSQLFSSVEELKKFIEWSNTKYIIIPNSIPNENQSIYIILKELHSMGYIVADSKYDLIVLDRNYKANSDTTISDIQPLQGWFANEGSYNWIGKTAKARVRTGTAGLLEIKGIQPGVFDNVTIKVFADDKLITQKTVIKGEFEIKHQLDTNDDMILKIEVDKGFIPKEKGMGEDIRELSIMINSLTIS</sequence>
<keyword evidence="3" id="KW-1185">Reference proteome</keyword>
<feature type="transmembrane region" description="Helical" evidence="1">
    <location>
        <begin position="125"/>
        <end position="147"/>
    </location>
</feature>
<feature type="transmembrane region" description="Helical" evidence="1">
    <location>
        <begin position="320"/>
        <end position="341"/>
    </location>
</feature>
<keyword evidence="1" id="KW-1133">Transmembrane helix</keyword>
<proteinExistence type="predicted"/>
<accession>A0A1X7L006</accession>
<feature type="transmembrane region" description="Helical" evidence="1">
    <location>
        <begin position="348"/>
        <end position="364"/>
    </location>
</feature>